<dbReference type="PIRSF" id="PIRSF001092">
    <property type="entry name" value="Alpha-L-fucosidase"/>
    <property type="match status" value="1"/>
</dbReference>
<evidence type="ECO:0000256" key="7">
    <source>
        <dbReference type="ARBA" id="ARBA00023295"/>
    </source>
</evidence>
<keyword evidence="6" id="KW-0325">Glycoprotein</keyword>
<dbReference type="Pfam" id="PF16757">
    <property type="entry name" value="Fucosidase_C"/>
    <property type="match status" value="1"/>
</dbReference>
<dbReference type="PRINTS" id="PR00741">
    <property type="entry name" value="GLHYDRLASE29"/>
</dbReference>
<dbReference type="GO" id="GO:0005764">
    <property type="term" value="C:lysosome"/>
    <property type="evidence" value="ECO:0007669"/>
    <property type="project" value="TreeGrafter"/>
</dbReference>
<evidence type="ECO:0000256" key="2">
    <source>
        <dbReference type="ARBA" id="ARBA00007951"/>
    </source>
</evidence>
<comment type="caution">
    <text evidence="11">The sequence shown here is derived from an EMBL/GenBank/DDBJ whole genome shotgun (WGS) entry which is preliminary data.</text>
</comment>
<dbReference type="InterPro" id="IPR016286">
    <property type="entry name" value="FUC_metazoa-typ"/>
</dbReference>
<dbReference type="InterPro" id="IPR031919">
    <property type="entry name" value="Fucosidase_C"/>
</dbReference>
<dbReference type="FunFam" id="3.20.20.80:FF:000027">
    <property type="entry name" value="Alpha-L-fucosidase"/>
    <property type="match status" value="1"/>
</dbReference>
<evidence type="ECO:0000313" key="12">
    <source>
        <dbReference type="Proteomes" id="UP001374579"/>
    </source>
</evidence>
<dbReference type="GO" id="GO:0006004">
    <property type="term" value="P:fucose metabolic process"/>
    <property type="evidence" value="ECO:0007669"/>
    <property type="project" value="InterPro"/>
</dbReference>
<evidence type="ECO:0000259" key="9">
    <source>
        <dbReference type="Pfam" id="PF01120"/>
    </source>
</evidence>
<feature type="signal peptide" evidence="8">
    <location>
        <begin position="1"/>
        <end position="18"/>
    </location>
</feature>
<comment type="similarity">
    <text evidence="2 8">Belongs to the glycosyl hydrolase 29 family.</text>
</comment>
<dbReference type="PANTHER" id="PTHR10030:SF37">
    <property type="entry name" value="ALPHA-L-FUCOSIDASE-RELATED"/>
    <property type="match status" value="1"/>
</dbReference>
<dbReference type="SMART" id="SM00812">
    <property type="entry name" value="Alpha_L_fucos"/>
    <property type="match status" value="1"/>
</dbReference>
<dbReference type="InterPro" id="IPR017853">
    <property type="entry name" value="GH"/>
</dbReference>
<evidence type="ECO:0000256" key="4">
    <source>
        <dbReference type="ARBA" id="ARBA00022729"/>
    </source>
</evidence>
<dbReference type="InterPro" id="IPR013780">
    <property type="entry name" value="Glyco_hydro_b"/>
</dbReference>
<dbReference type="InterPro" id="IPR057739">
    <property type="entry name" value="Glyco_hydro_29_N"/>
</dbReference>
<dbReference type="InterPro" id="IPR000933">
    <property type="entry name" value="Glyco_hydro_29"/>
</dbReference>
<dbReference type="AlphaFoldDB" id="A0AAN9BWB5"/>
<keyword evidence="5 8" id="KW-0378">Hydrolase</keyword>
<organism evidence="11 12">
    <name type="scientific">Littorina saxatilis</name>
    <dbReference type="NCBI Taxonomy" id="31220"/>
    <lineage>
        <taxon>Eukaryota</taxon>
        <taxon>Metazoa</taxon>
        <taxon>Spiralia</taxon>
        <taxon>Lophotrochozoa</taxon>
        <taxon>Mollusca</taxon>
        <taxon>Gastropoda</taxon>
        <taxon>Caenogastropoda</taxon>
        <taxon>Littorinimorpha</taxon>
        <taxon>Littorinoidea</taxon>
        <taxon>Littorinidae</taxon>
        <taxon>Littorina</taxon>
    </lineage>
</organism>
<evidence type="ECO:0000313" key="11">
    <source>
        <dbReference type="EMBL" id="KAK7112500.1"/>
    </source>
</evidence>
<dbReference type="Proteomes" id="UP001374579">
    <property type="component" value="Unassembled WGS sequence"/>
</dbReference>
<dbReference type="EC" id="3.2.1.51" evidence="3"/>
<dbReference type="PANTHER" id="PTHR10030">
    <property type="entry name" value="ALPHA-L-FUCOSIDASE"/>
    <property type="match status" value="1"/>
</dbReference>
<gene>
    <name evidence="11" type="ORF">V1264_011950</name>
</gene>
<keyword evidence="12" id="KW-1185">Reference proteome</keyword>
<evidence type="ECO:0000256" key="5">
    <source>
        <dbReference type="ARBA" id="ARBA00022801"/>
    </source>
</evidence>
<feature type="chain" id="PRO_5042675370" description="alpha-L-fucosidase" evidence="8">
    <location>
        <begin position="19"/>
        <end position="471"/>
    </location>
</feature>
<proteinExistence type="inferred from homology"/>
<dbReference type="SUPFAM" id="SSF51445">
    <property type="entry name" value="(Trans)glycosidases"/>
    <property type="match status" value="1"/>
</dbReference>
<sequence length="471" mass="54066">MKTYIAVLTIILCTCVQAHWQVVQQWPAPTSPHYEPTWESLDQRPIPQWYQEAKFGIFLHWGLFSVPAVKAWLWYLWKGPNPEMDIVQYMQDNYPPDWTYADFGPLFKAEFFDPYLWADIFNASGARYVVLTSKHHEGFCMWPSKYSWNWNSMDVGPNRDLVGDLASAIRAKTNLKFGLYHSLFEFFNPLYLADKKNSFTTQDFVRSKTMPELYELVNRYKPEVVWSDGDWEADSKYWNSTNFLSWLYNDSPVKDTVVTNDRWGSDTNCKHGGFFTCNDKYNPGTVQKHKFEDATIMDKYGWSYRDQVKASDINTMDELTQLLAEVVSCGGNLLLNVGPTKEGRIAAIFEERLRQMGQWLGVNGEAIYATTPWIRANDTVTPGVWYTSKKSDSGDTDVYAIVLDWPQNDTLTLGVPGIAAGTKVSMLGYSRPVSFTRNPQGQMVVNMPVIPFYQMPCDYAWALKLQGLANA</sequence>
<feature type="domain" description="Glycoside hydrolase family 29 N-terminal" evidence="9">
    <location>
        <begin position="27"/>
        <end position="365"/>
    </location>
</feature>
<dbReference type="Pfam" id="PF01120">
    <property type="entry name" value="Alpha_L_fucos"/>
    <property type="match status" value="1"/>
</dbReference>
<feature type="domain" description="Alpha-L-fucosidase C-terminal" evidence="10">
    <location>
        <begin position="377"/>
        <end position="466"/>
    </location>
</feature>
<dbReference type="GO" id="GO:0004560">
    <property type="term" value="F:alpha-L-fucosidase activity"/>
    <property type="evidence" value="ECO:0007669"/>
    <property type="project" value="UniProtKB-EC"/>
</dbReference>
<reference evidence="11 12" key="1">
    <citation type="submission" date="2024-02" db="EMBL/GenBank/DDBJ databases">
        <title>Chromosome-scale genome assembly of the rough periwinkle Littorina saxatilis.</title>
        <authorList>
            <person name="De Jode A."/>
            <person name="Faria R."/>
            <person name="Formenti G."/>
            <person name="Sims Y."/>
            <person name="Smith T.P."/>
            <person name="Tracey A."/>
            <person name="Wood J.M.D."/>
            <person name="Zagrodzka Z.B."/>
            <person name="Johannesson K."/>
            <person name="Butlin R.K."/>
            <person name="Leder E.H."/>
        </authorList>
    </citation>
    <scope>NUCLEOTIDE SEQUENCE [LARGE SCALE GENOMIC DNA]</scope>
    <source>
        <strain evidence="11">Snail1</strain>
        <tissue evidence="11">Muscle</tissue>
    </source>
</reference>
<name>A0AAN9BWB5_9CAEN</name>
<protein>
    <recommendedName>
        <fullName evidence="3">alpha-L-fucosidase</fullName>
        <ecNumber evidence="3">3.2.1.51</ecNumber>
    </recommendedName>
</protein>
<evidence type="ECO:0000256" key="3">
    <source>
        <dbReference type="ARBA" id="ARBA00012662"/>
    </source>
</evidence>
<evidence type="ECO:0000256" key="6">
    <source>
        <dbReference type="ARBA" id="ARBA00023180"/>
    </source>
</evidence>
<evidence type="ECO:0000256" key="1">
    <source>
        <dbReference type="ARBA" id="ARBA00004071"/>
    </source>
</evidence>
<keyword evidence="7 8" id="KW-0326">Glycosidase</keyword>
<dbReference type="Gene3D" id="3.20.20.80">
    <property type="entry name" value="Glycosidases"/>
    <property type="match status" value="1"/>
</dbReference>
<evidence type="ECO:0000256" key="8">
    <source>
        <dbReference type="PIRNR" id="PIRNR001092"/>
    </source>
</evidence>
<keyword evidence="4 8" id="KW-0732">Signal</keyword>
<accession>A0AAN9BWB5</accession>
<comment type="function">
    <text evidence="1">Alpha-L-fucosidase is responsible for hydrolyzing the alpha-1,6-linked fucose joined to the reducing-end N-acetylglucosamine of the carbohydrate moieties of glycoproteins.</text>
</comment>
<dbReference type="Gene3D" id="2.60.40.1180">
    <property type="entry name" value="Golgi alpha-mannosidase II"/>
    <property type="match status" value="1"/>
</dbReference>
<dbReference type="EMBL" id="JBAMIC010000002">
    <property type="protein sequence ID" value="KAK7112500.1"/>
    <property type="molecule type" value="Genomic_DNA"/>
</dbReference>
<evidence type="ECO:0000259" key="10">
    <source>
        <dbReference type="Pfam" id="PF16757"/>
    </source>
</evidence>
<dbReference type="GO" id="GO:0016139">
    <property type="term" value="P:glycoside catabolic process"/>
    <property type="evidence" value="ECO:0007669"/>
    <property type="project" value="TreeGrafter"/>
</dbReference>